<dbReference type="Proteomes" id="UP000178023">
    <property type="component" value="Unassembled WGS sequence"/>
</dbReference>
<keyword evidence="1" id="KW-0732">Signal</keyword>
<dbReference type="AlphaFoldDB" id="A0A1F8F0J1"/>
<comment type="caution">
    <text evidence="3">The sequence shown here is derived from an EMBL/GenBank/DDBJ whole genome shotgun (WGS) entry which is preliminary data.</text>
</comment>
<dbReference type="InterPro" id="IPR008763">
    <property type="entry name" value="Peptidase_S55"/>
</dbReference>
<dbReference type="EMBL" id="MGJL01000037">
    <property type="protein sequence ID" value="OGN06657.1"/>
    <property type="molecule type" value="Genomic_DNA"/>
</dbReference>
<feature type="domain" description="Peptidase S55" evidence="2">
    <location>
        <begin position="1"/>
        <end position="160"/>
    </location>
</feature>
<evidence type="ECO:0000313" key="3">
    <source>
        <dbReference type="EMBL" id="OGN06657.1"/>
    </source>
</evidence>
<feature type="chain" id="PRO_5009535422" description="Peptidase S55 domain-containing protein" evidence="1">
    <location>
        <begin position="22"/>
        <end position="617"/>
    </location>
</feature>
<organism evidence="3 4">
    <name type="scientific">Candidatus Yanofskybacteria bacterium RIFCSPHIGHO2_01_FULL_45_42</name>
    <dbReference type="NCBI Taxonomy" id="1802671"/>
    <lineage>
        <taxon>Bacteria</taxon>
        <taxon>Candidatus Yanofskyibacteriota</taxon>
    </lineage>
</organism>
<feature type="signal peptide" evidence="1">
    <location>
        <begin position="1"/>
        <end position="21"/>
    </location>
</feature>
<accession>A0A1F8F0J1</accession>
<evidence type="ECO:0000256" key="1">
    <source>
        <dbReference type="SAM" id="SignalP"/>
    </source>
</evidence>
<evidence type="ECO:0000259" key="2">
    <source>
        <dbReference type="PROSITE" id="PS51494"/>
    </source>
</evidence>
<protein>
    <recommendedName>
        <fullName evidence="2">Peptidase S55 domain-containing protein</fullName>
    </recommendedName>
</protein>
<gene>
    <name evidence="3" type="ORF">A2750_02290</name>
</gene>
<evidence type="ECO:0000313" key="4">
    <source>
        <dbReference type="Proteomes" id="UP000178023"/>
    </source>
</evidence>
<name>A0A1F8F0J1_9BACT</name>
<proteinExistence type="predicted"/>
<reference evidence="3 4" key="1">
    <citation type="journal article" date="2016" name="Nat. Commun.">
        <title>Thousands of microbial genomes shed light on interconnected biogeochemical processes in an aquifer system.</title>
        <authorList>
            <person name="Anantharaman K."/>
            <person name="Brown C.T."/>
            <person name="Hug L.A."/>
            <person name="Sharon I."/>
            <person name="Castelle C.J."/>
            <person name="Probst A.J."/>
            <person name="Thomas B.C."/>
            <person name="Singh A."/>
            <person name="Wilkins M.J."/>
            <person name="Karaoz U."/>
            <person name="Brodie E.L."/>
            <person name="Williams K.H."/>
            <person name="Hubbard S.S."/>
            <person name="Banfield J.F."/>
        </authorList>
    </citation>
    <scope>NUCLEOTIDE SEQUENCE [LARGE SCALE GENOMIC DNA]</scope>
</reference>
<sequence length="617" mass="67668">MFRVVLSLFLFVLLTGSTVFADTPKVLKLSEVKFGAEAVGFSVFRGVEPQRFEVELRGVTNGGGFNMILARISGGPMETPLERVGAIAGMSGSPIFVGCSEYDECMGKVSVAGNDVFVVGALSYAIGYFIEGGSNAGLTPAEYMLGNHFGGYAVASQFMIRPPNKIIVEGREFHNLILFSGIDGLQTQGALPDKNCDKSVQGQIKPGSMVTVFLAKGSWDIGGSGTVFWKDGDRIYIFGHPFFGTGRVDYPFSHVSVADTLQTPFQAHKIIGCKLETEGAMNFDGAYEMGGTLGQVARTLPYKVELHMGHDLIVFNENVAESPVASAIFNQLPVSWAQEMVGDISSASVSYQTRIKIAAEPEIFLKGLISAKIKKNPFGDVFSLNNVILGKLRGSGFTYNLESIIVHIDFIRGENAWTEKRSFLSQTEASPGETVYVNIVLEEWSSMAVRQISVPVKVPEDFADRIVPGILAEVSVVVQSADKFVDKRIANAPASTTEVIKELNELGNRRVNVLYLQQIMPLTRAEREAAEKNAKLSVQPEWSWTELDQGALRRLPGESSTMVTLDITPELDHLIDFDKTFTVRIDISDRSSVLTDEAAKENKSKGRFNYLKPWKWF</sequence>
<dbReference type="PROSITE" id="PS51494">
    <property type="entry name" value="SPOIVB"/>
    <property type="match status" value="1"/>
</dbReference>